<accession>A0A8J3ESJ2</accession>
<dbReference type="SUPFAM" id="SSF52540">
    <property type="entry name" value="P-loop containing nucleoside triphosphate hydrolases"/>
    <property type="match status" value="1"/>
</dbReference>
<dbReference type="GO" id="GO:0005886">
    <property type="term" value="C:plasma membrane"/>
    <property type="evidence" value="ECO:0007669"/>
    <property type="project" value="TreeGrafter"/>
</dbReference>
<keyword evidence="3 6" id="KW-0067">ATP-binding</keyword>
<dbReference type="InterPro" id="IPR003593">
    <property type="entry name" value="AAA+_ATPase"/>
</dbReference>
<reference evidence="6" key="2">
    <citation type="submission" date="2020-09" db="EMBL/GenBank/DDBJ databases">
        <authorList>
            <person name="Sun Q."/>
            <person name="Zhou Y."/>
        </authorList>
    </citation>
    <scope>NUCLEOTIDE SEQUENCE</scope>
    <source>
        <strain evidence="6">CGMCC 1.14988</strain>
    </source>
</reference>
<protein>
    <submittedName>
        <fullName evidence="6">ABC transporter ATP-binding protein</fullName>
    </submittedName>
</protein>
<dbReference type="GO" id="GO:0016887">
    <property type="term" value="F:ATP hydrolysis activity"/>
    <property type="evidence" value="ECO:0007669"/>
    <property type="project" value="InterPro"/>
</dbReference>
<dbReference type="Proteomes" id="UP000650511">
    <property type="component" value="Unassembled WGS sequence"/>
</dbReference>
<dbReference type="PANTHER" id="PTHR24220:SF86">
    <property type="entry name" value="ABC TRANSPORTER ABCH.1"/>
    <property type="match status" value="1"/>
</dbReference>
<dbReference type="PROSITE" id="PS00211">
    <property type="entry name" value="ABC_TRANSPORTER_1"/>
    <property type="match status" value="1"/>
</dbReference>
<keyword evidence="2" id="KW-0547">Nucleotide-binding</keyword>
<keyword evidence="7" id="KW-1185">Reference proteome</keyword>
<dbReference type="EMBL" id="BMHA01000001">
    <property type="protein sequence ID" value="GGI03475.1"/>
    <property type="molecule type" value="Genomic_DNA"/>
</dbReference>
<keyword evidence="1" id="KW-0813">Transport</keyword>
<dbReference type="PROSITE" id="PS50893">
    <property type="entry name" value="ABC_TRANSPORTER_2"/>
    <property type="match status" value="1"/>
</dbReference>
<organism evidence="6 7">
    <name type="scientific">Egicoccus halophilus</name>
    <dbReference type="NCBI Taxonomy" id="1670830"/>
    <lineage>
        <taxon>Bacteria</taxon>
        <taxon>Bacillati</taxon>
        <taxon>Actinomycetota</taxon>
        <taxon>Nitriliruptoria</taxon>
        <taxon>Egicoccales</taxon>
        <taxon>Egicoccaceae</taxon>
        <taxon>Egicoccus</taxon>
    </lineage>
</organism>
<dbReference type="GO" id="GO:0098796">
    <property type="term" value="C:membrane protein complex"/>
    <property type="evidence" value="ECO:0007669"/>
    <property type="project" value="UniProtKB-ARBA"/>
</dbReference>
<evidence type="ECO:0000256" key="3">
    <source>
        <dbReference type="ARBA" id="ARBA00022840"/>
    </source>
</evidence>
<dbReference type="PANTHER" id="PTHR24220">
    <property type="entry name" value="IMPORT ATP-BINDING PROTEIN"/>
    <property type="match status" value="1"/>
</dbReference>
<dbReference type="InterPro" id="IPR017871">
    <property type="entry name" value="ABC_transporter-like_CS"/>
</dbReference>
<name>A0A8J3ESJ2_9ACTN</name>
<dbReference type="InterPro" id="IPR015854">
    <property type="entry name" value="ABC_transpr_LolD-like"/>
</dbReference>
<feature type="domain" description="ABC transporter" evidence="5">
    <location>
        <begin position="9"/>
        <end position="247"/>
    </location>
</feature>
<evidence type="ECO:0000259" key="5">
    <source>
        <dbReference type="PROSITE" id="PS50893"/>
    </source>
</evidence>
<dbReference type="Pfam" id="PF00005">
    <property type="entry name" value="ABC_tran"/>
    <property type="match status" value="1"/>
</dbReference>
<comment type="caution">
    <text evidence="6">The sequence shown here is derived from an EMBL/GenBank/DDBJ whole genome shotgun (WGS) entry which is preliminary data.</text>
</comment>
<dbReference type="SMART" id="SM00382">
    <property type="entry name" value="AAA"/>
    <property type="match status" value="1"/>
</dbReference>
<feature type="compositionally biased region" description="Low complexity" evidence="4">
    <location>
        <begin position="227"/>
        <end position="245"/>
    </location>
</feature>
<dbReference type="AlphaFoldDB" id="A0A8J3ESJ2"/>
<evidence type="ECO:0000313" key="6">
    <source>
        <dbReference type="EMBL" id="GGI03475.1"/>
    </source>
</evidence>
<sequence>MHASPTPLLSAAGVTKTYRTGSHEVAALRGVDLDVHAGELVMVMGPSGNGKTTLLNCLSGLDDIDAGTVHVDGADLFAMSDAARTAHRARSMGFVFQSFNLIPVLSAVENVELPLLVTGTPARLARERARARLARVGLDARADHRPGELSGGEQQRVTIARALVAEPAIVWADEPTGALDSTTAGEVIELLREVHAAGQTLVVVTHDDRLGRSGQRLVQVRDGRVVADGPPSSDAPATDAPVTDDPAADRRAVLAAVTAETAR</sequence>
<dbReference type="RefSeq" id="WP_130648437.1">
    <property type="nucleotide sequence ID" value="NZ_BMHA01000001.1"/>
</dbReference>
<evidence type="ECO:0000256" key="1">
    <source>
        <dbReference type="ARBA" id="ARBA00022448"/>
    </source>
</evidence>
<dbReference type="InterPro" id="IPR027417">
    <property type="entry name" value="P-loop_NTPase"/>
</dbReference>
<evidence type="ECO:0000256" key="4">
    <source>
        <dbReference type="SAM" id="MobiDB-lite"/>
    </source>
</evidence>
<dbReference type="FunFam" id="3.40.50.300:FF:000032">
    <property type="entry name" value="Export ABC transporter ATP-binding protein"/>
    <property type="match status" value="1"/>
</dbReference>
<evidence type="ECO:0000313" key="7">
    <source>
        <dbReference type="Proteomes" id="UP000650511"/>
    </source>
</evidence>
<gene>
    <name evidence="6" type="ORF">GCM10011354_04230</name>
</gene>
<dbReference type="OrthoDB" id="3176024at2"/>
<dbReference type="InterPro" id="IPR003439">
    <property type="entry name" value="ABC_transporter-like_ATP-bd"/>
</dbReference>
<dbReference type="Gene3D" id="3.40.50.300">
    <property type="entry name" value="P-loop containing nucleotide triphosphate hydrolases"/>
    <property type="match status" value="1"/>
</dbReference>
<feature type="region of interest" description="Disordered" evidence="4">
    <location>
        <begin position="224"/>
        <end position="248"/>
    </location>
</feature>
<dbReference type="GO" id="GO:0022857">
    <property type="term" value="F:transmembrane transporter activity"/>
    <property type="evidence" value="ECO:0007669"/>
    <property type="project" value="TreeGrafter"/>
</dbReference>
<evidence type="ECO:0000256" key="2">
    <source>
        <dbReference type="ARBA" id="ARBA00022741"/>
    </source>
</evidence>
<dbReference type="GO" id="GO:0005524">
    <property type="term" value="F:ATP binding"/>
    <property type="evidence" value="ECO:0007669"/>
    <property type="project" value="UniProtKB-KW"/>
</dbReference>
<proteinExistence type="predicted"/>
<reference evidence="6" key="1">
    <citation type="journal article" date="2014" name="Int. J. Syst. Evol. Microbiol.">
        <title>Complete genome sequence of Corynebacterium casei LMG S-19264T (=DSM 44701T), isolated from a smear-ripened cheese.</title>
        <authorList>
            <consortium name="US DOE Joint Genome Institute (JGI-PGF)"/>
            <person name="Walter F."/>
            <person name="Albersmeier A."/>
            <person name="Kalinowski J."/>
            <person name="Ruckert C."/>
        </authorList>
    </citation>
    <scope>NUCLEOTIDE SEQUENCE</scope>
    <source>
        <strain evidence="6">CGMCC 1.14988</strain>
    </source>
</reference>
<dbReference type="CDD" id="cd03255">
    <property type="entry name" value="ABC_MJ0796_LolCDE_FtsE"/>
    <property type="match status" value="1"/>
</dbReference>
<dbReference type="InterPro" id="IPR017911">
    <property type="entry name" value="MacB-like_ATP-bd"/>
</dbReference>